<dbReference type="Pfam" id="PF02698">
    <property type="entry name" value="DUF218"/>
    <property type="match status" value="1"/>
</dbReference>
<evidence type="ECO:0000259" key="2">
    <source>
        <dbReference type="Pfam" id="PF02698"/>
    </source>
</evidence>
<accession>A0ABW9QPC5</accession>
<feature type="domain" description="DUF218" evidence="2">
    <location>
        <begin position="37"/>
        <end position="166"/>
    </location>
</feature>
<dbReference type="PANTHER" id="PTHR30336:SF20">
    <property type="entry name" value="DUF218 DOMAIN-CONTAINING PROTEIN"/>
    <property type="match status" value="1"/>
</dbReference>
<dbReference type="InterPro" id="IPR003848">
    <property type="entry name" value="DUF218"/>
</dbReference>
<evidence type="ECO:0000313" key="4">
    <source>
        <dbReference type="Proteomes" id="UP000437736"/>
    </source>
</evidence>
<keyword evidence="1" id="KW-0812">Transmembrane</keyword>
<dbReference type="Gene3D" id="3.40.50.620">
    <property type="entry name" value="HUPs"/>
    <property type="match status" value="1"/>
</dbReference>
<keyword evidence="1" id="KW-0472">Membrane</keyword>
<proteinExistence type="predicted"/>
<protein>
    <submittedName>
        <fullName evidence="3">YdcF family protein</fullName>
    </submittedName>
</protein>
<keyword evidence="1" id="KW-1133">Transmembrane helix</keyword>
<evidence type="ECO:0000256" key="1">
    <source>
        <dbReference type="SAM" id="Phobius"/>
    </source>
</evidence>
<dbReference type="PANTHER" id="PTHR30336">
    <property type="entry name" value="INNER MEMBRANE PROTEIN, PROBABLE PERMEASE"/>
    <property type="match status" value="1"/>
</dbReference>
<feature type="non-terminal residue" evidence="3">
    <location>
        <position position="1"/>
    </location>
</feature>
<gene>
    <name evidence="3" type="ORF">GHK86_02855</name>
</gene>
<organism evidence="3 4">
    <name type="scientific">Acidiferrimicrobium australe</name>
    <dbReference type="NCBI Taxonomy" id="2664430"/>
    <lineage>
        <taxon>Bacteria</taxon>
        <taxon>Bacillati</taxon>
        <taxon>Actinomycetota</taxon>
        <taxon>Acidimicrobiia</taxon>
        <taxon>Acidimicrobiales</taxon>
        <taxon>Acidimicrobiaceae</taxon>
        <taxon>Acidiferrimicrobium</taxon>
    </lineage>
</organism>
<feature type="transmembrane region" description="Helical" evidence="1">
    <location>
        <begin position="6"/>
        <end position="28"/>
    </location>
</feature>
<reference evidence="3 4" key="1">
    <citation type="submission" date="2019-11" db="EMBL/GenBank/DDBJ databases">
        <title>Acidiferrimicrobium australis gen. nov., sp. nov., an acidophilic and obligately heterotrophic, member of the Actinobacteria that catalyses dissimilatory oxido- reduction of iron isolated from metal-rich acidic water in Chile.</title>
        <authorList>
            <person name="Gonzalez D."/>
            <person name="Huber K."/>
            <person name="Hedrich S."/>
            <person name="Rojas-Villalobos C."/>
            <person name="Quatrini R."/>
            <person name="Dinamarca M.A."/>
            <person name="Schwarz A."/>
            <person name="Canales C."/>
            <person name="Nancucheo I."/>
        </authorList>
    </citation>
    <scope>NUCLEOTIDE SEQUENCE [LARGE SCALE GENOMIC DNA]</scope>
    <source>
        <strain evidence="3 4">USS-CCA1</strain>
    </source>
</reference>
<comment type="caution">
    <text evidence="3">The sequence shown here is derived from an EMBL/GenBank/DDBJ whole genome shotgun (WGS) entry which is preliminary data.</text>
</comment>
<dbReference type="CDD" id="cd06259">
    <property type="entry name" value="YdcF-like"/>
    <property type="match status" value="1"/>
</dbReference>
<dbReference type="InterPro" id="IPR051599">
    <property type="entry name" value="Cell_Envelope_Assoc"/>
</dbReference>
<keyword evidence="4" id="KW-1185">Reference proteome</keyword>
<evidence type="ECO:0000313" key="3">
    <source>
        <dbReference type="EMBL" id="MST31667.1"/>
    </source>
</evidence>
<dbReference type="InterPro" id="IPR014729">
    <property type="entry name" value="Rossmann-like_a/b/a_fold"/>
</dbReference>
<dbReference type="Proteomes" id="UP000437736">
    <property type="component" value="Unassembled WGS sequence"/>
</dbReference>
<dbReference type="EMBL" id="WJHE01000111">
    <property type="protein sequence ID" value="MST31667.1"/>
    <property type="molecule type" value="Genomic_DNA"/>
</dbReference>
<sequence>TAWRVLGGLTAAGVVYVAVGFAQVWWAAHVDQARRVQAIVVLGSAQYDGVPSPDLAARLTHALALWRRGLAPVIVCTGGKEPTDLFTEAETEANWLAARGVPRDQLLPVVEGRDTWESLAAVARVLQSRNIRRVLYVSDPFHDQRLRMMSGELHLTPFVSPTRTSPIKGAALVPYYAKETLEVAVGRIIGFRRLSQITAR</sequence>
<name>A0ABW9QPC5_9ACTN</name>